<dbReference type="InterPro" id="IPR036291">
    <property type="entry name" value="NAD(P)-bd_dom_sf"/>
</dbReference>
<evidence type="ECO:0000256" key="2">
    <source>
        <dbReference type="RuleBase" id="RU000363"/>
    </source>
</evidence>
<accession>A0A239GXI6</accession>
<evidence type="ECO:0000313" key="4">
    <source>
        <dbReference type="Proteomes" id="UP000198281"/>
    </source>
</evidence>
<gene>
    <name evidence="3" type="ORF">SAMN06295912_11410</name>
</gene>
<evidence type="ECO:0000256" key="1">
    <source>
        <dbReference type="ARBA" id="ARBA00006484"/>
    </source>
</evidence>
<sequence>MAGRIAGKTALVTGASGGIGAATAIRLASEGAVVVCHGRNEGRTVATAEAIRAQGGTAHVVIGELSGDAGPAAIVDATRAAVSDVDILVNNAGGESAGGGTAGWFDTSPADWLATYDSNVGSMIRLIHAFTSAMRERRWGRLIQLSSGVVDVSMPIIPDYQGAKAAIRNLTVSLSKALSGTGITANSVSPGFVLTDGNRPWIIGMAERNGITGGWEEIERWAVRKFVPNHSGRLGRPEDIANTIAFLADPASDYVNGTDILVDGGH</sequence>
<proteinExistence type="inferred from homology"/>
<evidence type="ECO:0000313" key="3">
    <source>
        <dbReference type="EMBL" id="SNS73223.1"/>
    </source>
</evidence>
<dbReference type="EMBL" id="FZOS01000014">
    <property type="protein sequence ID" value="SNS73223.1"/>
    <property type="molecule type" value="Genomic_DNA"/>
</dbReference>
<dbReference type="SUPFAM" id="SSF51735">
    <property type="entry name" value="NAD(P)-binding Rossmann-fold domains"/>
    <property type="match status" value="1"/>
</dbReference>
<dbReference type="OrthoDB" id="9793325at2"/>
<dbReference type="PANTHER" id="PTHR42879">
    <property type="entry name" value="3-OXOACYL-(ACYL-CARRIER-PROTEIN) REDUCTASE"/>
    <property type="match status" value="1"/>
</dbReference>
<dbReference type="Gene3D" id="3.40.50.720">
    <property type="entry name" value="NAD(P)-binding Rossmann-like Domain"/>
    <property type="match status" value="1"/>
</dbReference>
<organism evidence="3 4">
    <name type="scientific">Edaphosphingomonas laterariae</name>
    <dbReference type="NCBI Taxonomy" id="861865"/>
    <lineage>
        <taxon>Bacteria</taxon>
        <taxon>Pseudomonadati</taxon>
        <taxon>Pseudomonadota</taxon>
        <taxon>Alphaproteobacteria</taxon>
        <taxon>Sphingomonadales</taxon>
        <taxon>Rhizorhabdaceae</taxon>
        <taxon>Edaphosphingomonas</taxon>
    </lineage>
</organism>
<dbReference type="AlphaFoldDB" id="A0A239GXI6"/>
<dbReference type="RefSeq" id="WP_089220053.1">
    <property type="nucleotide sequence ID" value="NZ_FZOS01000014.1"/>
</dbReference>
<dbReference type="Pfam" id="PF00106">
    <property type="entry name" value="adh_short"/>
    <property type="match status" value="1"/>
</dbReference>
<name>A0A239GXI6_9SPHN</name>
<keyword evidence="4" id="KW-1185">Reference proteome</keyword>
<reference evidence="4" key="1">
    <citation type="submission" date="2017-06" db="EMBL/GenBank/DDBJ databases">
        <authorList>
            <person name="Varghese N."/>
            <person name="Submissions S."/>
        </authorList>
    </citation>
    <scope>NUCLEOTIDE SEQUENCE [LARGE SCALE GENOMIC DNA]</scope>
    <source>
        <strain evidence="4">LNB2</strain>
    </source>
</reference>
<comment type="similarity">
    <text evidence="1 2">Belongs to the short-chain dehydrogenases/reductases (SDR) family.</text>
</comment>
<protein>
    <submittedName>
        <fullName evidence="3">NAD(P)-dependent dehydrogenase, short-chain alcohol dehydrogenase family</fullName>
    </submittedName>
</protein>
<dbReference type="Proteomes" id="UP000198281">
    <property type="component" value="Unassembled WGS sequence"/>
</dbReference>
<dbReference type="InterPro" id="IPR002347">
    <property type="entry name" value="SDR_fam"/>
</dbReference>
<dbReference type="InterPro" id="IPR050259">
    <property type="entry name" value="SDR"/>
</dbReference>
<dbReference type="PRINTS" id="PR00081">
    <property type="entry name" value="GDHRDH"/>
</dbReference>
<dbReference type="PRINTS" id="PR00080">
    <property type="entry name" value="SDRFAMILY"/>
</dbReference>